<evidence type="ECO:0000256" key="1">
    <source>
        <dbReference type="SAM" id="MobiDB-lite"/>
    </source>
</evidence>
<sequence>MTRPEPTVSAAQFTDLASPAEPSTARGSCSLPIMSDPEDFADNHLTAYYRAGPRTVPSTGIIVSQRT</sequence>
<dbReference type="EMBL" id="JACVVK020000453">
    <property type="protein sequence ID" value="KAK7473925.1"/>
    <property type="molecule type" value="Genomic_DNA"/>
</dbReference>
<keyword evidence="3" id="KW-1185">Reference proteome</keyword>
<proteinExistence type="predicted"/>
<protein>
    <submittedName>
        <fullName evidence="2">Uncharacterized protein</fullName>
    </submittedName>
</protein>
<name>A0ABD0JGL8_9CAEN</name>
<organism evidence="2 3">
    <name type="scientific">Batillaria attramentaria</name>
    <dbReference type="NCBI Taxonomy" id="370345"/>
    <lineage>
        <taxon>Eukaryota</taxon>
        <taxon>Metazoa</taxon>
        <taxon>Spiralia</taxon>
        <taxon>Lophotrochozoa</taxon>
        <taxon>Mollusca</taxon>
        <taxon>Gastropoda</taxon>
        <taxon>Caenogastropoda</taxon>
        <taxon>Sorbeoconcha</taxon>
        <taxon>Cerithioidea</taxon>
        <taxon>Batillariidae</taxon>
        <taxon>Batillaria</taxon>
    </lineage>
</organism>
<comment type="caution">
    <text evidence="2">The sequence shown here is derived from an EMBL/GenBank/DDBJ whole genome shotgun (WGS) entry which is preliminary data.</text>
</comment>
<accession>A0ABD0JGL8</accession>
<evidence type="ECO:0000313" key="2">
    <source>
        <dbReference type="EMBL" id="KAK7473925.1"/>
    </source>
</evidence>
<dbReference type="Proteomes" id="UP001519460">
    <property type="component" value="Unassembled WGS sequence"/>
</dbReference>
<gene>
    <name evidence="2" type="ORF">BaRGS_00034830</name>
</gene>
<feature type="region of interest" description="Disordered" evidence="1">
    <location>
        <begin position="1"/>
        <end position="31"/>
    </location>
</feature>
<dbReference type="AlphaFoldDB" id="A0ABD0JGL8"/>
<reference evidence="2 3" key="1">
    <citation type="journal article" date="2023" name="Sci. Data">
        <title>Genome assembly of the Korean intertidal mud-creeper Batillaria attramentaria.</title>
        <authorList>
            <person name="Patra A.K."/>
            <person name="Ho P.T."/>
            <person name="Jun S."/>
            <person name="Lee S.J."/>
            <person name="Kim Y."/>
            <person name="Won Y.J."/>
        </authorList>
    </citation>
    <scope>NUCLEOTIDE SEQUENCE [LARGE SCALE GENOMIC DNA]</scope>
    <source>
        <strain evidence="2">Wonlab-2016</strain>
    </source>
</reference>
<evidence type="ECO:0000313" key="3">
    <source>
        <dbReference type="Proteomes" id="UP001519460"/>
    </source>
</evidence>